<dbReference type="InterPro" id="IPR043708">
    <property type="entry name" value="DUF5648"/>
</dbReference>
<keyword evidence="4" id="KW-1185">Reference proteome</keyword>
<evidence type="ECO:0000313" key="4">
    <source>
        <dbReference type="Proteomes" id="UP000287533"/>
    </source>
</evidence>
<evidence type="ECO:0000259" key="2">
    <source>
        <dbReference type="Pfam" id="PF18885"/>
    </source>
</evidence>
<gene>
    <name evidence="3" type="ORF">D2E25_1976</name>
</gene>
<feature type="domain" description="DUF5648" evidence="2">
    <location>
        <begin position="45"/>
        <end position="176"/>
    </location>
</feature>
<protein>
    <submittedName>
        <fullName evidence="3">Peptidase</fullName>
    </submittedName>
</protein>
<dbReference type="RefSeq" id="WP_241217167.1">
    <property type="nucleotide sequence ID" value="NZ_QXGL01000011.1"/>
</dbReference>
<proteinExistence type="predicted"/>
<evidence type="ECO:0000256" key="1">
    <source>
        <dbReference type="SAM" id="MobiDB-lite"/>
    </source>
</evidence>
<dbReference type="Pfam" id="PF18885">
    <property type="entry name" value="DUF5648"/>
    <property type="match status" value="1"/>
</dbReference>
<dbReference type="Proteomes" id="UP000287533">
    <property type="component" value="Unassembled WGS sequence"/>
</dbReference>
<accession>A0A430FDD6</accession>
<reference evidence="3 4" key="1">
    <citation type="submission" date="2018-09" db="EMBL/GenBank/DDBJ databases">
        <title>Characterization of the phylogenetic diversity of five novel species belonging to the genus Bifidobacterium.</title>
        <authorList>
            <person name="Lugli G.A."/>
            <person name="Duranti S."/>
            <person name="Milani C."/>
        </authorList>
    </citation>
    <scope>NUCLEOTIDE SEQUENCE [LARGE SCALE GENOMIC DNA]</scope>
    <source>
        <strain evidence="3 4">2034B</strain>
    </source>
</reference>
<evidence type="ECO:0000313" key="3">
    <source>
        <dbReference type="EMBL" id="RSX50830.1"/>
    </source>
</evidence>
<dbReference type="EMBL" id="QXGL01000011">
    <property type="protein sequence ID" value="RSX50830.1"/>
    <property type="molecule type" value="Genomic_DNA"/>
</dbReference>
<organism evidence="3 4">
    <name type="scientific">Bifidobacterium goeldii</name>
    <dbReference type="NCBI Taxonomy" id="2306975"/>
    <lineage>
        <taxon>Bacteria</taxon>
        <taxon>Bacillati</taxon>
        <taxon>Actinomycetota</taxon>
        <taxon>Actinomycetes</taxon>
        <taxon>Bifidobacteriales</taxon>
        <taxon>Bifidobacteriaceae</taxon>
        <taxon>Bifidobacterium</taxon>
    </lineage>
</organism>
<comment type="caution">
    <text evidence="3">The sequence shown here is derived from an EMBL/GenBank/DDBJ whole genome shotgun (WGS) entry which is preliminary data.</text>
</comment>
<name>A0A430FDD6_9BIFI</name>
<sequence>MTSNKGVHASLRRSGGLLAVVVFLLSMTCGLPATASAEDSGATDMYRMYNPNSGEHFYTADGNERDSLRAAGWRYEGVGWVAPVHSNTPVYRLYNPNASDHHYTMNAAEKDSLVASGWNYEGIGWYSSDTNRSLPVYRQYNPHARSGSHNYTLNGNEAANLVSQGWRDEGVAWYAVGGASPAPAEPTPAPNPAPAPTPGKQITPGAYCKKSEAGQQGTAYGKIYTCAYRPGNKIPHWYPA</sequence>
<dbReference type="AlphaFoldDB" id="A0A430FDD6"/>
<feature type="compositionally biased region" description="Pro residues" evidence="1">
    <location>
        <begin position="183"/>
        <end position="197"/>
    </location>
</feature>
<feature type="region of interest" description="Disordered" evidence="1">
    <location>
        <begin position="180"/>
        <end position="201"/>
    </location>
</feature>